<dbReference type="Gene3D" id="1.25.40.10">
    <property type="entry name" value="Tetratricopeptide repeat domain"/>
    <property type="match status" value="1"/>
</dbReference>
<dbReference type="GO" id="GO:0000139">
    <property type="term" value="C:Golgi membrane"/>
    <property type="evidence" value="ECO:0007669"/>
    <property type="project" value="UniProtKB-SubCell"/>
</dbReference>
<evidence type="ECO:0000256" key="7">
    <source>
        <dbReference type="ARBA" id="ARBA00022927"/>
    </source>
</evidence>
<evidence type="ECO:0000256" key="2">
    <source>
        <dbReference type="ARBA" id="ARBA00004347"/>
    </source>
</evidence>
<dbReference type="PANTHER" id="PTHR10805">
    <property type="entry name" value="COATOMER SUBUNIT EPSILON"/>
    <property type="match status" value="1"/>
</dbReference>
<dbReference type="Pfam" id="PF04733">
    <property type="entry name" value="Coatomer_E"/>
    <property type="match status" value="1"/>
</dbReference>
<dbReference type="InterPro" id="IPR006822">
    <property type="entry name" value="Coatomer_esu"/>
</dbReference>
<evidence type="ECO:0000256" key="8">
    <source>
        <dbReference type="ARBA" id="ARBA00023034"/>
    </source>
</evidence>
<evidence type="ECO:0000256" key="9">
    <source>
        <dbReference type="ARBA" id="ARBA00023136"/>
    </source>
</evidence>
<proteinExistence type="inferred from homology"/>
<keyword evidence="10" id="KW-0968">Cytoplasmic vesicle</keyword>
<dbReference type="GO" id="GO:0006890">
    <property type="term" value="P:retrograde vesicle-mediated transport, Golgi to endoplasmic reticulum"/>
    <property type="evidence" value="ECO:0007669"/>
    <property type="project" value="InterPro"/>
</dbReference>
<dbReference type="GO" id="GO:0006888">
    <property type="term" value="P:endoplasmic reticulum to Golgi vesicle-mediated transport"/>
    <property type="evidence" value="ECO:0007669"/>
    <property type="project" value="TreeGrafter"/>
</dbReference>
<dbReference type="GO" id="GO:0015031">
    <property type="term" value="P:protein transport"/>
    <property type="evidence" value="ECO:0007669"/>
    <property type="project" value="UniProtKB-KW"/>
</dbReference>
<sequence>MATTILNVEQAFYTGDYTSVINAEINDNSRVRELQARALIATKRTEEALEIISQDETSLHAALRLYAENKTEGLNEILDSNPDNATKHIIALVFAIAGEYEKALDILSSCAQSLDAVFLKVHIYLLLNKVSAAQGEVDAARSWANDHVIFNVAEALVCLRNNAAQKAFFIYEENNSLNATPSSSLGEAVSQTLLRRFPEASEAIKGTSSWDNEAVLVSSLALDLIQNNTSEVEELRNSLKKSQYSDAAAVIDIKEKEALFDEAVKKFKK</sequence>
<keyword evidence="4" id="KW-0813">Transport</keyword>
<dbReference type="GO" id="GO:0005198">
    <property type="term" value="F:structural molecule activity"/>
    <property type="evidence" value="ECO:0007669"/>
    <property type="project" value="InterPro"/>
</dbReference>
<dbReference type="GO" id="GO:0030126">
    <property type="term" value="C:COPI vesicle coat"/>
    <property type="evidence" value="ECO:0007669"/>
    <property type="project" value="TreeGrafter"/>
</dbReference>
<keyword evidence="5" id="KW-0963">Cytoplasm</keyword>
<evidence type="ECO:0008006" key="13">
    <source>
        <dbReference type="Google" id="ProtNLM"/>
    </source>
</evidence>
<reference evidence="11 12" key="1">
    <citation type="journal article" date="2023" name="Elife">
        <title>Identification of key yeast species and microbe-microbe interactions impacting larval growth of Drosophila in the wild.</title>
        <authorList>
            <person name="Mure A."/>
            <person name="Sugiura Y."/>
            <person name="Maeda R."/>
            <person name="Honda K."/>
            <person name="Sakurai N."/>
            <person name="Takahashi Y."/>
            <person name="Watada M."/>
            <person name="Katoh T."/>
            <person name="Gotoh A."/>
            <person name="Gotoh Y."/>
            <person name="Taniguchi I."/>
            <person name="Nakamura K."/>
            <person name="Hayashi T."/>
            <person name="Katayama T."/>
            <person name="Uemura T."/>
            <person name="Hattori Y."/>
        </authorList>
    </citation>
    <scope>NUCLEOTIDE SEQUENCE [LARGE SCALE GENOMIC DNA]</scope>
    <source>
        <strain evidence="11 12">SB-73</strain>
    </source>
</reference>
<keyword evidence="6" id="KW-0931">ER-Golgi transport</keyword>
<comment type="similarity">
    <text evidence="3">Belongs to the COPE family.</text>
</comment>
<dbReference type="EMBL" id="BTGC01000008">
    <property type="protein sequence ID" value="GMM52078.1"/>
    <property type="molecule type" value="Genomic_DNA"/>
</dbReference>
<name>A0AAV5RMU8_STABA</name>
<organism evidence="11 12">
    <name type="scientific">Starmerella bacillaris</name>
    <name type="common">Yeast</name>
    <name type="synonym">Candida zemplinina</name>
    <dbReference type="NCBI Taxonomy" id="1247836"/>
    <lineage>
        <taxon>Eukaryota</taxon>
        <taxon>Fungi</taxon>
        <taxon>Dikarya</taxon>
        <taxon>Ascomycota</taxon>
        <taxon>Saccharomycotina</taxon>
        <taxon>Dipodascomycetes</taxon>
        <taxon>Dipodascales</taxon>
        <taxon>Trichomonascaceae</taxon>
        <taxon>Starmerella</taxon>
    </lineage>
</organism>
<gene>
    <name evidence="11" type="ORF">DASB73_030410</name>
</gene>
<keyword evidence="9" id="KW-0472">Membrane</keyword>
<dbReference type="PANTHER" id="PTHR10805:SF0">
    <property type="entry name" value="COATOMER SUBUNIT EPSILON"/>
    <property type="match status" value="1"/>
</dbReference>
<evidence type="ECO:0000256" key="1">
    <source>
        <dbReference type="ARBA" id="ARBA00004255"/>
    </source>
</evidence>
<evidence type="ECO:0000256" key="10">
    <source>
        <dbReference type="ARBA" id="ARBA00023329"/>
    </source>
</evidence>
<evidence type="ECO:0000256" key="5">
    <source>
        <dbReference type="ARBA" id="ARBA00022490"/>
    </source>
</evidence>
<dbReference type="InterPro" id="IPR011990">
    <property type="entry name" value="TPR-like_helical_dom_sf"/>
</dbReference>
<comment type="subcellular location">
    <subcellularLocation>
        <location evidence="2">Cytoplasmic vesicle</location>
        <location evidence="2">COPI-coated vesicle membrane</location>
        <topology evidence="2">Peripheral membrane protein</topology>
        <orientation evidence="2">Cytoplasmic side</orientation>
    </subcellularLocation>
    <subcellularLocation>
        <location evidence="1">Golgi apparatus membrane</location>
        <topology evidence="1">Peripheral membrane protein</topology>
        <orientation evidence="1">Cytoplasmic side</orientation>
    </subcellularLocation>
</comment>
<keyword evidence="8" id="KW-0333">Golgi apparatus</keyword>
<keyword evidence="7" id="KW-0653">Protein transport</keyword>
<evidence type="ECO:0000313" key="12">
    <source>
        <dbReference type="Proteomes" id="UP001362899"/>
    </source>
</evidence>
<dbReference type="Proteomes" id="UP001362899">
    <property type="component" value="Unassembled WGS sequence"/>
</dbReference>
<evidence type="ECO:0000256" key="3">
    <source>
        <dbReference type="ARBA" id="ARBA00008827"/>
    </source>
</evidence>
<evidence type="ECO:0000313" key="11">
    <source>
        <dbReference type="EMBL" id="GMM52078.1"/>
    </source>
</evidence>
<evidence type="ECO:0000256" key="6">
    <source>
        <dbReference type="ARBA" id="ARBA00022892"/>
    </source>
</evidence>
<comment type="caution">
    <text evidence="11">The sequence shown here is derived from an EMBL/GenBank/DDBJ whole genome shotgun (WGS) entry which is preliminary data.</text>
</comment>
<keyword evidence="12" id="KW-1185">Reference proteome</keyword>
<dbReference type="GO" id="GO:0006891">
    <property type="term" value="P:intra-Golgi vesicle-mediated transport"/>
    <property type="evidence" value="ECO:0007669"/>
    <property type="project" value="TreeGrafter"/>
</dbReference>
<protein>
    <recommendedName>
        <fullName evidence="13">Coatomer subunit epsilon</fullName>
    </recommendedName>
</protein>
<evidence type="ECO:0000256" key="4">
    <source>
        <dbReference type="ARBA" id="ARBA00022448"/>
    </source>
</evidence>
<accession>A0AAV5RMU8</accession>
<dbReference type="AlphaFoldDB" id="A0AAV5RMU8"/>